<dbReference type="Pfam" id="PF04024">
    <property type="entry name" value="PspC"/>
    <property type="match status" value="1"/>
</dbReference>
<evidence type="ECO:0000313" key="8">
    <source>
        <dbReference type="EMBL" id="GAA4884010.1"/>
    </source>
</evidence>
<evidence type="ECO:0000256" key="2">
    <source>
        <dbReference type="ARBA" id="ARBA00022475"/>
    </source>
</evidence>
<keyword evidence="2" id="KW-1003">Cell membrane</keyword>
<evidence type="ECO:0000259" key="7">
    <source>
        <dbReference type="Pfam" id="PF04024"/>
    </source>
</evidence>
<accession>A0ABP9EP40</accession>
<dbReference type="PANTHER" id="PTHR33885">
    <property type="entry name" value="PHAGE SHOCK PROTEIN C"/>
    <property type="match status" value="1"/>
</dbReference>
<evidence type="ECO:0000256" key="6">
    <source>
        <dbReference type="SAM" id="Phobius"/>
    </source>
</evidence>
<dbReference type="PANTHER" id="PTHR33885:SF3">
    <property type="entry name" value="PHAGE SHOCK PROTEIN C"/>
    <property type="match status" value="1"/>
</dbReference>
<evidence type="ECO:0000256" key="4">
    <source>
        <dbReference type="ARBA" id="ARBA00022989"/>
    </source>
</evidence>
<comment type="caution">
    <text evidence="8">The sequence shown here is derived from an EMBL/GenBank/DDBJ whole genome shotgun (WGS) entry which is preliminary data.</text>
</comment>
<keyword evidence="5 6" id="KW-0472">Membrane</keyword>
<feature type="transmembrane region" description="Helical" evidence="6">
    <location>
        <begin position="57"/>
        <end position="82"/>
    </location>
</feature>
<reference evidence="9" key="1">
    <citation type="journal article" date="2019" name="Int. J. Syst. Evol. Microbiol.">
        <title>The Global Catalogue of Microorganisms (GCM) 10K type strain sequencing project: providing services to taxonomists for standard genome sequencing and annotation.</title>
        <authorList>
            <consortium name="The Broad Institute Genomics Platform"/>
            <consortium name="The Broad Institute Genome Sequencing Center for Infectious Disease"/>
            <person name="Wu L."/>
            <person name="Ma J."/>
        </authorList>
    </citation>
    <scope>NUCLEOTIDE SEQUENCE [LARGE SCALE GENOMIC DNA]</scope>
    <source>
        <strain evidence="9">JCM 18274</strain>
    </source>
</reference>
<feature type="transmembrane region" description="Helical" evidence="6">
    <location>
        <begin position="148"/>
        <end position="166"/>
    </location>
</feature>
<name>A0ABP9EP40_9FLAO</name>
<comment type="subcellular location">
    <subcellularLocation>
        <location evidence="1">Cell membrane</location>
        <topology evidence="1">Single-pass membrane protein</topology>
    </subcellularLocation>
</comment>
<evidence type="ECO:0000313" key="9">
    <source>
        <dbReference type="Proteomes" id="UP001500433"/>
    </source>
</evidence>
<feature type="transmembrane region" description="Helical" evidence="6">
    <location>
        <begin position="116"/>
        <end position="136"/>
    </location>
</feature>
<sequence length="171" mass="18877">MNNQKKNHTILTSNNKSDVDLKLKKNNSTKKLYRNTNDNVFAGVCSGLADYFDKSVIIIRFVFFILTLFFIIGLIIYIGLWIGMSNKKNMNSDLNELNIDSNPNKFNSILKFFKNLLLLIVFIILGCYLGFAAGGLSGPTGNGGASNFSGAVIGTILGVIIWIKIVSKKKS</sequence>
<evidence type="ECO:0000256" key="5">
    <source>
        <dbReference type="ARBA" id="ARBA00023136"/>
    </source>
</evidence>
<organism evidence="8 9">
    <name type="scientific">Flaviramulus aquimarinus</name>
    <dbReference type="NCBI Taxonomy" id="1170456"/>
    <lineage>
        <taxon>Bacteria</taxon>
        <taxon>Pseudomonadati</taxon>
        <taxon>Bacteroidota</taxon>
        <taxon>Flavobacteriia</taxon>
        <taxon>Flavobacteriales</taxon>
        <taxon>Flavobacteriaceae</taxon>
        <taxon>Flaviramulus</taxon>
    </lineage>
</organism>
<protein>
    <recommendedName>
        <fullName evidence="7">Phage shock protein PspC N-terminal domain-containing protein</fullName>
    </recommendedName>
</protein>
<keyword evidence="9" id="KW-1185">Reference proteome</keyword>
<dbReference type="InterPro" id="IPR007168">
    <property type="entry name" value="Phageshock_PspC_N"/>
</dbReference>
<dbReference type="InterPro" id="IPR052027">
    <property type="entry name" value="PspC"/>
</dbReference>
<proteinExistence type="predicted"/>
<dbReference type="Proteomes" id="UP001500433">
    <property type="component" value="Unassembled WGS sequence"/>
</dbReference>
<keyword evidence="4 6" id="KW-1133">Transmembrane helix</keyword>
<evidence type="ECO:0000256" key="3">
    <source>
        <dbReference type="ARBA" id="ARBA00022692"/>
    </source>
</evidence>
<dbReference type="RefSeq" id="WP_345272174.1">
    <property type="nucleotide sequence ID" value="NZ_BAABJH010000001.1"/>
</dbReference>
<evidence type="ECO:0000256" key="1">
    <source>
        <dbReference type="ARBA" id="ARBA00004162"/>
    </source>
</evidence>
<dbReference type="EMBL" id="BAABJH010000001">
    <property type="protein sequence ID" value="GAA4884010.1"/>
    <property type="molecule type" value="Genomic_DNA"/>
</dbReference>
<gene>
    <name evidence="8" type="ORF">GCM10023311_02920</name>
</gene>
<feature type="domain" description="Phage shock protein PspC N-terminal" evidence="7">
    <location>
        <begin position="30"/>
        <end position="84"/>
    </location>
</feature>
<keyword evidence="3 6" id="KW-0812">Transmembrane</keyword>